<feature type="domain" description="General stress protein 17M-like" evidence="2">
    <location>
        <begin position="10"/>
        <end position="99"/>
    </location>
</feature>
<dbReference type="InterPro" id="IPR025889">
    <property type="entry name" value="GSP17M-like_dom"/>
</dbReference>
<dbReference type="EMBL" id="MWUU01000002">
    <property type="protein sequence ID" value="PCF56907.1"/>
    <property type="molecule type" value="Genomic_DNA"/>
</dbReference>
<sequence length="140" mass="16276">MTLYNISKYEVNRTEDEAVQYVDQLLKEGVKENQIVVLSKDKLNTDRFHDSQIQHKTTTGTISEKFMRFFIGEDGEEAALTKFGFSDEQKEDLKQDILNDKIVVMVQEVKYGQDEFEKHNVANQKLQDKHAPSEHHGDIE</sequence>
<gene>
    <name evidence="3" type="ORF">B5C08_02395</name>
</gene>
<protein>
    <recommendedName>
        <fullName evidence="2">General stress protein 17M-like domain-containing protein</fullName>
    </recommendedName>
</protein>
<comment type="caution">
    <text evidence="3">The sequence shown here is derived from an EMBL/GenBank/DDBJ whole genome shotgun (WGS) entry which is preliminary data.</text>
</comment>
<name>A0A2A4GZX3_9STAP</name>
<evidence type="ECO:0000256" key="1">
    <source>
        <dbReference type="ARBA" id="ARBA00008128"/>
    </source>
</evidence>
<organism evidence="3 4">
    <name type="scientific">Staphylococcus delphini</name>
    <dbReference type="NCBI Taxonomy" id="53344"/>
    <lineage>
        <taxon>Bacteria</taxon>
        <taxon>Bacillati</taxon>
        <taxon>Bacillota</taxon>
        <taxon>Bacilli</taxon>
        <taxon>Bacillales</taxon>
        <taxon>Staphylococcaceae</taxon>
        <taxon>Staphylococcus</taxon>
        <taxon>Staphylococcus intermedius group</taxon>
    </lineage>
</organism>
<reference evidence="3 4" key="1">
    <citation type="journal article" date="2017" name="PLoS ONE">
        <title>Development of a real-time PCR for detection of Staphylococcus pseudintermedius using a novel automated comparison of whole-genome sequences.</title>
        <authorList>
            <person name="Verstappen K.M."/>
            <person name="Huijbregts L."/>
            <person name="Spaninks M."/>
            <person name="Wagenaar J.A."/>
            <person name="Fluit A.C."/>
            <person name="Duim B."/>
        </authorList>
    </citation>
    <scope>NUCLEOTIDE SEQUENCE [LARGE SCALE GENOMIC DNA]</scope>
    <source>
        <strain evidence="3 4">215070706401-1</strain>
    </source>
</reference>
<evidence type="ECO:0000259" key="2">
    <source>
        <dbReference type="Pfam" id="PF11181"/>
    </source>
</evidence>
<dbReference type="AlphaFoldDB" id="A0A2A4GZX3"/>
<comment type="similarity">
    <text evidence="1">Belongs to the UPF0355 family.</text>
</comment>
<accession>A0A2A4GZX3</accession>
<dbReference type="Pfam" id="PF11181">
    <property type="entry name" value="YflT"/>
    <property type="match status" value="1"/>
</dbReference>
<dbReference type="Proteomes" id="UP000218335">
    <property type="component" value="Unassembled WGS sequence"/>
</dbReference>
<dbReference type="RefSeq" id="WP_096591521.1">
    <property type="nucleotide sequence ID" value="NZ_MWRM01000008.1"/>
</dbReference>
<evidence type="ECO:0000313" key="4">
    <source>
        <dbReference type="Proteomes" id="UP000218335"/>
    </source>
</evidence>
<evidence type="ECO:0000313" key="3">
    <source>
        <dbReference type="EMBL" id="PCF56907.1"/>
    </source>
</evidence>
<proteinExistence type="inferred from homology"/>